<protein>
    <submittedName>
        <fullName evidence="1">Uncharacterized protein</fullName>
    </submittedName>
</protein>
<dbReference type="EMBL" id="BGZK01004598">
    <property type="protein sequence ID" value="GBP09867.1"/>
    <property type="molecule type" value="Genomic_DNA"/>
</dbReference>
<accession>A0A4C1T8X2</accession>
<organism evidence="1 2">
    <name type="scientific">Eumeta variegata</name>
    <name type="common">Bagworm moth</name>
    <name type="synonym">Eumeta japonica</name>
    <dbReference type="NCBI Taxonomy" id="151549"/>
    <lineage>
        <taxon>Eukaryota</taxon>
        <taxon>Metazoa</taxon>
        <taxon>Ecdysozoa</taxon>
        <taxon>Arthropoda</taxon>
        <taxon>Hexapoda</taxon>
        <taxon>Insecta</taxon>
        <taxon>Pterygota</taxon>
        <taxon>Neoptera</taxon>
        <taxon>Endopterygota</taxon>
        <taxon>Lepidoptera</taxon>
        <taxon>Glossata</taxon>
        <taxon>Ditrysia</taxon>
        <taxon>Tineoidea</taxon>
        <taxon>Psychidae</taxon>
        <taxon>Oiketicinae</taxon>
        <taxon>Eumeta</taxon>
    </lineage>
</organism>
<dbReference type="AlphaFoldDB" id="A0A4C1T8X2"/>
<reference evidence="1 2" key="1">
    <citation type="journal article" date="2019" name="Commun. Biol.">
        <title>The bagworm genome reveals a unique fibroin gene that provides high tensile strength.</title>
        <authorList>
            <person name="Kono N."/>
            <person name="Nakamura H."/>
            <person name="Ohtoshi R."/>
            <person name="Tomita M."/>
            <person name="Numata K."/>
            <person name="Arakawa K."/>
        </authorList>
    </citation>
    <scope>NUCLEOTIDE SEQUENCE [LARGE SCALE GENOMIC DNA]</scope>
</reference>
<feature type="non-terminal residue" evidence="1">
    <location>
        <position position="96"/>
    </location>
</feature>
<evidence type="ECO:0000313" key="2">
    <source>
        <dbReference type="Proteomes" id="UP000299102"/>
    </source>
</evidence>
<evidence type="ECO:0000313" key="1">
    <source>
        <dbReference type="EMBL" id="GBP09867.1"/>
    </source>
</evidence>
<name>A0A4C1T8X2_EUMVA</name>
<keyword evidence="2" id="KW-1185">Reference proteome</keyword>
<sequence length="96" mass="10925">MLYYLFDASIGCTVDTTRLRPSGETTHTRSPILRHISTIFIRYTIQDLHQLINIPERPPPSLQCTNIGPFVSSLIMLPTTKRTLLRNSKTALERGK</sequence>
<proteinExistence type="predicted"/>
<comment type="caution">
    <text evidence="1">The sequence shown here is derived from an EMBL/GenBank/DDBJ whole genome shotgun (WGS) entry which is preliminary data.</text>
</comment>
<gene>
    <name evidence="1" type="ORF">EVAR_69851_1</name>
</gene>
<dbReference type="Proteomes" id="UP000299102">
    <property type="component" value="Unassembled WGS sequence"/>
</dbReference>